<proteinExistence type="inferred from homology"/>
<dbReference type="AlphaFoldDB" id="A0A0M3J9G0"/>
<dbReference type="InterPro" id="IPR038765">
    <property type="entry name" value="Papain-like_cys_pep_sf"/>
</dbReference>
<evidence type="ECO:0000313" key="6">
    <source>
        <dbReference type="WBParaSite" id="ASIM_0000422501-mRNA-1"/>
    </source>
</evidence>
<evidence type="ECO:0000256" key="4">
    <source>
        <dbReference type="ARBA" id="ARBA00022807"/>
    </source>
</evidence>
<keyword evidence="4" id="KW-0788">Thiol protease</keyword>
<dbReference type="GO" id="GO:0008234">
    <property type="term" value="F:cysteine-type peptidase activity"/>
    <property type="evidence" value="ECO:0007669"/>
    <property type="project" value="UniProtKB-KW"/>
</dbReference>
<evidence type="ECO:0000256" key="3">
    <source>
        <dbReference type="ARBA" id="ARBA00022801"/>
    </source>
</evidence>
<keyword evidence="2" id="KW-0645">Protease</keyword>
<sequence length="194" mass="22101">LDGDQEILRLRFPNLKMSVRLADFITLSNGALLNDTIVDFYLNHIVENVLPDCGSSQIFVLPSLFWHRLRTSSNPLEEFSVGINKESGICFTKEYRTYINFWINEVNIFEASFIVIPVIEQSHWMLVIVCLPSDFLGAMERGSVSDGDLKLRGGTTRRPKMIFFDSQQKTGDSNLVNGVCTTVRQLLMVRNSYL</sequence>
<dbReference type="PANTHER" id="PTHR46915:SF2">
    <property type="entry name" value="UBIQUITIN-LIKE PROTEASE 4"/>
    <property type="match status" value="1"/>
</dbReference>
<name>A0A0M3J9G0_ANISI</name>
<dbReference type="PANTHER" id="PTHR46915">
    <property type="entry name" value="UBIQUITIN-LIKE PROTEASE 4-RELATED"/>
    <property type="match status" value="1"/>
</dbReference>
<accession>A0A0M3J9G0</accession>
<evidence type="ECO:0000259" key="5">
    <source>
        <dbReference type="PROSITE" id="PS50600"/>
    </source>
</evidence>
<reference evidence="6" key="1">
    <citation type="submission" date="2017-02" db="UniProtKB">
        <authorList>
            <consortium name="WormBaseParasite"/>
        </authorList>
    </citation>
    <scope>IDENTIFICATION</scope>
</reference>
<dbReference type="GO" id="GO:0006508">
    <property type="term" value="P:proteolysis"/>
    <property type="evidence" value="ECO:0007669"/>
    <property type="project" value="UniProtKB-KW"/>
</dbReference>
<dbReference type="WBParaSite" id="ASIM_0000422501-mRNA-1">
    <property type="protein sequence ID" value="ASIM_0000422501-mRNA-1"/>
    <property type="gene ID" value="ASIM_0000422501"/>
</dbReference>
<feature type="domain" description="Ubiquitin-like protease family profile" evidence="5">
    <location>
        <begin position="17"/>
        <end position="194"/>
    </location>
</feature>
<comment type="similarity">
    <text evidence="1">Belongs to the peptidase C48 family.</text>
</comment>
<dbReference type="PROSITE" id="PS50600">
    <property type="entry name" value="ULP_PROTEASE"/>
    <property type="match status" value="1"/>
</dbReference>
<dbReference type="Pfam" id="PF02902">
    <property type="entry name" value="Peptidase_C48"/>
    <property type="match status" value="1"/>
</dbReference>
<dbReference type="Gene3D" id="3.30.310.130">
    <property type="entry name" value="Ubiquitin-related"/>
    <property type="match status" value="1"/>
</dbReference>
<protein>
    <submittedName>
        <fullName evidence="6">Putative thiol protease ulp-4 (inferred by orthology to a C. elegans protein)</fullName>
    </submittedName>
</protein>
<dbReference type="InterPro" id="IPR003653">
    <property type="entry name" value="Peptidase_C48_C"/>
</dbReference>
<dbReference type="Gene3D" id="1.10.418.20">
    <property type="match status" value="1"/>
</dbReference>
<evidence type="ECO:0000256" key="2">
    <source>
        <dbReference type="ARBA" id="ARBA00022670"/>
    </source>
</evidence>
<organism evidence="6">
    <name type="scientific">Anisakis simplex</name>
    <name type="common">Herring worm</name>
    <dbReference type="NCBI Taxonomy" id="6269"/>
    <lineage>
        <taxon>Eukaryota</taxon>
        <taxon>Metazoa</taxon>
        <taxon>Ecdysozoa</taxon>
        <taxon>Nematoda</taxon>
        <taxon>Chromadorea</taxon>
        <taxon>Rhabditida</taxon>
        <taxon>Spirurina</taxon>
        <taxon>Ascaridomorpha</taxon>
        <taxon>Ascaridoidea</taxon>
        <taxon>Anisakidae</taxon>
        <taxon>Anisakis</taxon>
        <taxon>Anisakis simplex complex</taxon>
    </lineage>
</organism>
<dbReference type="GO" id="GO:0016926">
    <property type="term" value="P:protein desumoylation"/>
    <property type="evidence" value="ECO:0007669"/>
    <property type="project" value="UniProtKB-ARBA"/>
</dbReference>
<dbReference type="SUPFAM" id="SSF54001">
    <property type="entry name" value="Cysteine proteinases"/>
    <property type="match status" value="1"/>
</dbReference>
<keyword evidence="3" id="KW-0378">Hydrolase</keyword>
<evidence type="ECO:0000256" key="1">
    <source>
        <dbReference type="ARBA" id="ARBA00005234"/>
    </source>
</evidence>